<gene>
    <name evidence="2" type="ORF">B0H67DRAFT_258622</name>
</gene>
<keyword evidence="3" id="KW-1185">Reference proteome</keyword>
<dbReference type="AlphaFoldDB" id="A0AA40DTY7"/>
<protein>
    <submittedName>
        <fullName evidence="2">Uncharacterized protein</fullName>
    </submittedName>
</protein>
<comment type="caution">
    <text evidence="2">The sequence shown here is derived from an EMBL/GenBank/DDBJ whole genome shotgun (WGS) entry which is preliminary data.</text>
</comment>
<evidence type="ECO:0000313" key="3">
    <source>
        <dbReference type="Proteomes" id="UP001172102"/>
    </source>
</evidence>
<evidence type="ECO:0000313" key="2">
    <source>
        <dbReference type="EMBL" id="KAK0716209.1"/>
    </source>
</evidence>
<reference evidence="2" key="1">
    <citation type="submission" date="2023-06" db="EMBL/GenBank/DDBJ databases">
        <title>Genome-scale phylogeny and comparative genomics of the fungal order Sordariales.</title>
        <authorList>
            <consortium name="Lawrence Berkeley National Laboratory"/>
            <person name="Hensen N."/>
            <person name="Bonometti L."/>
            <person name="Westerberg I."/>
            <person name="Brannstrom I.O."/>
            <person name="Guillou S."/>
            <person name="Cros-Aarteil S."/>
            <person name="Calhoun S."/>
            <person name="Haridas S."/>
            <person name="Kuo A."/>
            <person name="Mondo S."/>
            <person name="Pangilinan J."/>
            <person name="Riley R."/>
            <person name="Labutti K."/>
            <person name="Andreopoulos B."/>
            <person name="Lipzen A."/>
            <person name="Chen C."/>
            <person name="Yanf M."/>
            <person name="Daum C."/>
            <person name="Ng V."/>
            <person name="Clum A."/>
            <person name="Steindorff A."/>
            <person name="Ohm R."/>
            <person name="Martin F."/>
            <person name="Silar P."/>
            <person name="Natvig D."/>
            <person name="Lalanne C."/>
            <person name="Gautier V."/>
            <person name="Ament-Velasquez S.L."/>
            <person name="Kruys A."/>
            <person name="Hutchinson M.I."/>
            <person name="Powell A.J."/>
            <person name="Barry K."/>
            <person name="Miller A.N."/>
            <person name="Grigoriev I.V."/>
            <person name="Debuchy R."/>
            <person name="Gladieux P."/>
            <person name="Thoren M.H."/>
            <person name="Johannesson H."/>
        </authorList>
    </citation>
    <scope>NUCLEOTIDE SEQUENCE</scope>
    <source>
        <strain evidence="2">SMH4607-1</strain>
    </source>
</reference>
<evidence type="ECO:0000256" key="1">
    <source>
        <dbReference type="SAM" id="MobiDB-lite"/>
    </source>
</evidence>
<accession>A0AA40DTY7</accession>
<feature type="region of interest" description="Disordered" evidence="1">
    <location>
        <begin position="185"/>
        <end position="210"/>
    </location>
</feature>
<dbReference type="EMBL" id="JAUKUA010000004">
    <property type="protein sequence ID" value="KAK0716209.1"/>
    <property type="molecule type" value="Genomic_DNA"/>
</dbReference>
<feature type="compositionally biased region" description="Pro residues" evidence="1">
    <location>
        <begin position="189"/>
        <end position="203"/>
    </location>
</feature>
<sequence>MRGMPGYRDRSQRKAPQRDVYVCVCVCVCVCEYPNSAVRGRECLGLLEDTEQKRRIEKRGRAHESPAGAHDDSNVFSQLLPLSRTPFQTNPGPAPRPRSGIAMMEQGLPRPYAVWHPTITRRHGHGRHLQQVRGGPNQGIVGTASTSSDGVLGGDVTSFGRDEERAADDSDNLWPALIRCWRPHHLPSPQRPPGAFPPPPPNRTRPRLTPKLLIWLPSRPLSSRRM</sequence>
<proteinExistence type="predicted"/>
<name>A0AA40DTY7_9PEZI</name>
<organism evidence="2 3">
    <name type="scientific">Lasiosphaeris hirsuta</name>
    <dbReference type="NCBI Taxonomy" id="260670"/>
    <lineage>
        <taxon>Eukaryota</taxon>
        <taxon>Fungi</taxon>
        <taxon>Dikarya</taxon>
        <taxon>Ascomycota</taxon>
        <taxon>Pezizomycotina</taxon>
        <taxon>Sordariomycetes</taxon>
        <taxon>Sordariomycetidae</taxon>
        <taxon>Sordariales</taxon>
        <taxon>Lasiosphaeriaceae</taxon>
        <taxon>Lasiosphaeris</taxon>
    </lineage>
</organism>
<dbReference type="Proteomes" id="UP001172102">
    <property type="component" value="Unassembled WGS sequence"/>
</dbReference>